<evidence type="ECO:0000256" key="1">
    <source>
        <dbReference type="ARBA" id="ARBA00009646"/>
    </source>
</evidence>
<dbReference type="Proteomes" id="UP001159427">
    <property type="component" value="Unassembled WGS sequence"/>
</dbReference>
<keyword evidence="5" id="KW-1185">Reference proteome</keyword>
<feature type="domain" description="Beta/gamma crystallin 'Greek key'" evidence="3">
    <location>
        <begin position="73"/>
        <end position="115"/>
    </location>
</feature>
<organism evidence="4 5">
    <name type="scientific">Porites evermanni</name>
    <dbReference type="NCBI Taxonomy" id="104178"/>
    <lineage>
        <taxon>Eukaryota</taxon>
        <taxon>Metazoa</taxon>
        <taxon>Cnidaria</taxon>
        <taxon>Anthozoa</taxon>
        <taxon>Hexacorallia</taxon>
        <taxon>Scleractinia</taxon>
        <taxon>Fungiina</taxon>
        <taxon>Poritidae</taxon>
        <taxon>Porites</taxon>
    </lineage>
</organism>
<name>A0ABN8SM82_9CNID</name>
<dbReference type="SUPFAM" id="SSF49695">
    <property type="entry name" value="gamma-Crystallin-like"/>
    <property type="match status" value="2"/>
</dbReference>
<keyword evidence="2" id="KW-0677">Repeat</keyword>
<dbReference type="Pfam" id="PF00030">
    <property type="entry name" value="Crystall"/>
    <property type="match status" value="1"/>
</dbReference>
<comment type="similarity">
    <text evidence="1">Belongs to the beta/gamma-crystallin family.</text>
</comment>
<evidence type="ECO:0000256" key="2">
    <source>
        <dbReference type="ARBA" id="ARBA00022737"/>
    </source>
</evidence>
<dbReference type="PROSITE" id="PS50915">
    <property type="entry name" value="CRYSTALLIN_BETA_GAMMA"/>
    <property type="match status" value="1"/>
</dbReference>
<dbReference type="InterPro" id="IPR001064">
    <property type="entry name" value="Beta/gamma_crystallin"/>
</dbReference>
<reference evidence="4 5" key="1">
    <citation type="submission" date="2022-05" db="EMBL/GenBank/DDBJ databases">
        <authorList>
            <consortium name="Genoscope - CEA"/>
            <person name="William W."/>
        </authorList>
    </citation>
    <scope>NUCLEOTIDE SEQUENCE [LARGE SCALE GENOMIC DNA]</scope>
</reference>
<gene>
    <name evidence="4" type="ORF">PEVE_00023245</name>
</gene>
<comment type="caution">
    <text evidence="4">The sequence shown here is derived from an EMBL/GenBank/DDBJ whole genome shotgun (WGS) entry which is preliminary data.</text>
</comment>
<sequence>REDTTDKSDLTNIFPKGVTSIILEEKAPKWQAFTQVGYNGAHVILNPGRRYSSLVVMGLENPVMSLRTFDKSATLVLYENEDYGGRALELEKNSAESADLTENLPNGVHSIVLKENAEKMQVFTKISFHGAHVTLHPGRRYSSLDAMGLVNPVVSLRIFNKPGVVQVYEDEEYAGKVLELHENAPDLTNTFSRGARSIVLKENAQKWQVCSQVEYEGAHVILEPGRRYSSLCVMGLVNPVMSMRKSGKSQ</sequence>
<evidence type="ECO:0000259" key="3">
    <source>
        <dbReference type="PROSITE" id="PS50915"/>
    </source>
</evidence>
<dbReference type="InterPro" id="IPR011024">
    <property type="entry name" value="G_crystallin-like"/>
</dbReference>
<evidence type="ECO:0000313" key="4">
    <source>
        <dbReference type="EMBL" id="CAH3192106.1"/>
    </source>
</evidence>
<dbReference type="Gene3D" id="2.60.20.10">
    <property type="entry name" value="Crystallins"/>
    <property type="match status" value="2"/>
</dbReference>
<evidence type="ECO:0000313" key="5">
    <source>
        <dbReference type="Proteomes" id="UP001159427"/>
    </source>
</evidence>
<proteinExistence type="inferred from homology"/>
<feature type="non-terminal residue" evidence="4">
    <location>
        <position position="1"/>
    </location>
</feature>
<dbReference type="EMBL" id="CALNXI010003086">
    <property type="protein sequence ID" value="CAH3192106.1"/>
    <property type="molecule type" value="Genomic_DNA"/>
</dbReference>
<accession>A0ABN8SM82</accession>
<protein>
    <recommendedName>
        <fullName evidence="3">Beta/gamma crystallin 'Greek key' domain-containing protein</fullName>
    </recommendedName>
</protein>